<dbReference type="EC" id="2.1.3.15" evidence="7"/>
<name>A0A160V813_9ZZZZ</name>
<comment type="similarity">
    <text evidence="5">In the N-terminal section; belongs to the AccD/PCCB family.</text>
</comment>
<keyword evidence="13" id="KW-0276">Fatty acid metabolism</keyword>
<sequence>MRNLSNFLVHLFNRDGAAERTYLSVVHDRCLFCEEPISDSPSYLTYRVCPFCRFHYTVTARERIELLVDKETFKETYKYVKTVEPLSFSRRNRYRKFLEQDQNRTGLTEAAVAGKCRIGDVETMLIVLDFGFMGGTMGSVVGEKVSMAFENAARRGIPAVAVVSGGGVRIQEGVLSLMQMAKTVTAANRLRDGEVPFIVVLANPSTGQAYASFANLADVILAEPGSLIGLSPLRTLREVSKTPLPLDAHTAEAHVGHGLLDNVVDRENLQPRIASILQILTAQKHAKSNHKNLLKSEPEECDEVEPWEAMTAARNSERPQASSYFRSILDPFIELRGDRLNSDDRSVVTGIGFMDGLAVAVIGQQRRTLDEGERYHVFPDGLRKAQRLIDLASRFKLPLVTLIDTQGADPGLEAEEQGIGNAIARTLSSMLTVPTPMVSVVIGEGGSEGALALGLSDRILMQQFAIYSPISVNHTLGAAHHDHMLDREAAEALMLTAHDCLELGIADEVVPEPDGGSHVDPHEASAVLQTAILTNIFQLSKMSEGKLLKKRYKKFRRMGEGSGHSQEAMNREVNLLMSITSGDEPPERPSRKRRKKTPTEEPAEAQLSSDD</sequence>
<dbReference type="Pfam" id="PF03255">
    <property type="entry name" value="ACCA"/>
    <property type="match status" value="1"/>
</dbReference>
<evidence type="ECO:0000256" key="8">
    <source>
        <dbReference type="ARBA" id="ARBA00018312"/>
    </source>
</evidence>
<evidence type="ECO:0000256" key="14">
    <source>
        <dbReference type="ARBA" id="ARBA00022840"/>
    </source>
</evidence>
<organism evidence="22">
    <name type="scientific">hydrothermal vent metagenome</name>
    <dbReference type="NCBI Taxonomy" id="652676"/>
    <lineage>
        <taxon>unclassified sequences</taxon>
        <taxon>metagenomes</taxon>
        <taxon>ecological metagenomes</taxon>
    </lineage>
</organism>
<evidence type="ECO:0000256" key="19">
    <source>
        <dbReference type="SAM" id="MobiDB-lite"/>
    </source>
</evidence>
<keyword evidence="9" id="KW-0963">Cytoplasm</keyword>
<evidence type="ECO:0000256" key="4">
    <source>
        <dbReference type="ARBA" id="ARBA00006276"/>
    </source>
</evidence>
<dbReference type="InterPro" id="IPR001095">
    <property type="entry name" value="Acetyl_CoA_COase_a_su"/>
</dbReference>
<dbReference type="Gene3D" id="3.90.226.10">
    <property type="entry name" value="2-enoyl-CoA Hydratase, Chain A, domain 1"/>
    <property type="match status" value="2"/>
</dbReference>
<gene>
    <name evidence="22" type="ORF">MGWOODY_Clf2815</name>
</gene>
<evidence type="ECO:0000256" key="9">
    <source>
        <dbReference type="ARBA" id="ARBA00022490"/>
    </source>
</evidence>
<dbReference type="GO" id="GO:0003989">
    <property type="term" value="F:acetyl-CoA carboxylase activity"/>
    <property type="evidence" value="ECO:0007669"/>
    <property type="project" value="InterPro"/>
</dbReference>
<accession>A0A160V813</accession>
<dbReference type="AlphaFoldDB" id="A0A160V813"/>
<evidence type="ECO:0000256" key="13">
    <source>
        <dbReference type="ARBA" id="ARBA00022832"/>
    </source>
</evidence>
<keyword evidence="15" id="KW-0443">Lipid metabolism</keyword>
<evidence type="ECO:0000313" key="22">
    <source>
        <dbReference type="EMBL" id="CUV02039.1"/>
    </source>
</evidence>
<comment type="catalytic activity">
    <reaction evidence="18">
        <text>N(6)-carboxybiotinyl-L-lysyl-[protein] + acetyl-CoA = N(6)-biotinyl-L-lysyl-[protein] + malonyl-CoA</text>
        <dbReference type="Rhea" id="RHEA:54728"/>
        <dbReference type="Rhea" id="RHEA-COMP:10505"/>
        <dbReference type="Rhea" id="RHEA-COMP:10506"/>
        <dbReference type="ChEBI" id="CHEBI:57288"/>
        <dbReference type="ChEBI" id="CHEBI:57384"/>
        <dbReference type="ChEBI" id="CHEBI:83144"/>
        <dbReference type="ChEBI" id="CHEBI:83145"/>
        <dbReference type="EC" id="2.1.3.15"/>
    </reaction>
</comment>
<dbReference type="PANTHER" id="PTHR42853:SF3">
    <property type="entry name" value="ACETYL-COENZYME A CARBOXYLASE CARBOXYL TRANSFERASE SUBUNIT ALPHA, CHLOROPLASTIC"/>
    <property type="match status" value="1"/>
</dbReference>
<dbReference type="EMBL" id="FAXA01000169">
    <property type="protein sequence ID" value="CUV02039.1"/>
    <property type="molecule type" value="Genomic_DNA"/>
</dbReference>
<dbReference type="InterPro" id="IPR029045">
    <property type="entry name" value="ClpP/crotonase-like_dom_sf"/>
</dbReference>
<dbReference type="UniPathway" id="UPA00655">
    <property type="reaction ID" value="UER00711"/>
</dbReference>
<protein>
    <recommendedName>
        <fullName evidence="8">Acetyl-coenzyme A carboxylase carboxyl transferase subunits beta/alpha</fullName>
        <ecNumber evidence="7">2.1.3.15</ecNumber>
    </recommendedName>
</protein>
<dbReference type="GO" id="GO:0016743">
    <property type="term" value="F:carboxyl- or carbamoyltransferase activity"/>
    <property type="evidence" value="ECO:0007669"/>
    <property type="project" value="InterPro"/>
</dbReference>
<dbReference type="InterPro" id="IPR000438">
    <property type="entry name" value="Acetyl_CoA_COase_Trfase_b_su"/>
</dbReference>
<dbReference type="GO" id="GO:2001295">
    <property type="term" value="P:malonyl-CoA biosynthetic process"/>
    <property type="evidence" value="ECO:0007669"/>
    <property type="project" value="UniProtKB-UniPathway"/>
</dbReference>
<comment type="cofactor">
    <cofactor evidence="1">
        <name>Zn(2+)</name>
        <dbReference type="ChEBI" id="CHEBI:29105"/>
    </cofactor>
</comment>
<dbReference type="GO" id="GO:0006633">
    <property type="term" value="P:fatty acid biosynthetic process"/>
    <property type="evidence" value="ECO:0007669"/>
    <property type="project" value="UniProtKB-KW"/>
</dbReference>
<feature type="region of interest" description="Disordered" evidence="19">
    <location>
        <begin position="574"/>
        <end position="611"/>
    </location>
</feature>
<evidence type="ECO:0000256" key="7">
    <source>
        <dbReference type="ARBA" id="ARBA00011883"/>
    </source>
</evidence>
<evidence type="ECO:0000256" key="16">
    <source>
        <dbReference type="ARBA" id="ARBA00023160"/>
    </source>
</evidence>
<keyword evidence="22" id="KW-0436">Ligase</keyword>
<dbReference type="GO" id="GO:0005524">
    <property type="term" value="F:ATP binding"/>
    <property type="evidence" value="ECO:0007669"/>
    <property type="project" value="UniProtKB-KW"/>
</dbReference>
<comment type="similarity">
    <text evidence="4">In the C-terminal section; belongs to the AccA family.</text>
</comment>
<keyword evidence="14" id="KW-0067">ATP-binding</keyword>
<evidence type="ECO:0000256" key="1">
    <source>
        <dbReference type="ARBA" id="ARBA00001947"/>
    </source>
</evidence>
<comment type="pathway">
    <text evidence="3">Lipid metabolism; malonyl-CoA biosynthesis; malonyl-CoA from acetyl-CoA: step 1/1.</text>
</comment>
<evidence type="ECO:0000256" key="2">
    <source>
        <dbReference type="ARBA" id="ARBA00004496"/>
    </source>
</evidence>
<feature type="domain" description="CoA carboxyltransferase N-terminal" evidence="20">
    <location>
        <begin position="26"/>
        <end position="295"/>
    </location>
</feature>
<evidence type="ECO:0000256" key="17">
    <source>
        <dbReference type="ARBA" id="ARBA00025280"/>
    </source>
</evidence>
<keyword evidence="16" id="KW-0275">Fatty acid biosynthesis</keyword>
<keyword evidence="12" id="KW-0547">Nucleotide-binding</keyword>
<evidence type="ECO:0000256" key="5">
    <source>
        <dbReference type="ARBA" id="ARBA00010284"/>
    </source>
</evidence>
<dbReference type="SUPFAM" id="SSF52096">
    <property type="entry name" value="ClpP/crotonase"/>
    <property type="match status" value="2"/>
</dbReference>
<evidence type="ECO:0000259" key="20">
    <source>
        <dbReference type="PROSITE" id="PS50980"/>
    </source>
</evidence>
<dbReference type="InterPro" id="IPR011762">
    <property type="entry name" value="COA_CT_N"/>
</dbReference>
<comment type="subcellular location">
    <subcellularLocation>
        <location evidence="2">Cytoplasm</location>
    </subcellularLocation>
</comment>
<dbReference type="InterPro" id="IPR011763">
    <property type="entry name" value="COA_CT_C"/>
</dbReference>
<dbReference type="PROSITE" id="PS50989">
    <property type="entry name" value="COA_CT_CTER"/>
    <property type="match status" value="1"/>
</dbReference>
<keyword evidence="10" id="KW-0444">Lipid biosynthesis</keyword>
<proteinExistence type="inferred from homology"/>
<evidence type="ECO:0000256" key="12">
    <source>
        <dbReference type="ARBA" id="ARBA00022741"/>
    </source>
</evidence>
<evidence type="ECO:0000256" key="18">
    <source>
        <dbReference type="ARBA" id="ARBA00049152"/>
    </source>
</evidence>
<feature type="domain" description="CoA carboxyltransferase C-terminal" evidence="21">
    <location>
        <begin position="297"/>
        <end position="538"/>
    </location>
</feature>
<evidence type="ECO:0000256" key="11">
    <source>
        <dbReference type="ARBA" id="ARBA00022679"/>
    </source>
</evidence>
<dbReference type="PROSITE" id="PS50980">
    <property type="entry name" value="COA_CT_NTER"/>
    <property type="match status" value="1"/>
</dbReference>
<comment type="subunit">
    <text evidence="6">Acetyl-CoA carboxylase is a heterotetramer composed of biotin carboxyl carrier protein (AccB), biotin carboxylase (AccC) and two subunits of ACCase subunit beta/alpha.</text>
</comment>
<reference evidence="22" key="1">
    <citation type="submission" date="2015-10" db="EMBL/GenBank/DDBJ databases">
        <authorList>
            <person name="Gilbert D.G."/>
        </authorList>
    </citation>
    <scope>NUCLEOTIDE SEQUENCE</scope>
</reference>
<dbReference type="PANTHER" id="PTHR42853">
    <property type="entry name" value="ACETYL-COENZYME A CARBOXYLASE CARBOXYL TRANSFERASE SUBUNIT ALPHA"/>
    <property type="match status" value="1"/>
</dbReference>
<comment type="function">
    <text evidence="17">Component of the acetyl coenzyme A carboxylase (ACC) complex. Biotin carboxylase (BC) catalyzes the carboxylation of biotin on its carrier protein (BCCP) and then the CO(2) group is transferred by the transcarboxylase to acetyl-CoA to form malonyl-CoA.</text>
</comment>
<evidence type="ECO:0000256" key="15">
    <source>
        <dbReference type="ARBA" id="ARBA00023098"/>
    </source>
</evidence>
<evidence type="ECO:0000256" key="3">
    <source>
        <dbReference type="ARBA" id="ARBA00004956"/>
    </source>
</evidence>
<dbReference type="GO" id="GO:0009317">
    <property type="term" value="C:acetyl-CoA carboxylase complex"/>
    <property type="evidence" value="ECO:0007669"/>
    <property type="project" value="InterPro"/>
</dbReference>
<evidence type="ECO:0000259" key="21">
    <source>
        <dbReference type="PROSITE" id="PS50989"/>
    </source>
</evidence>
<keyword evidence="11 22" id="KW-0808">Transferase</keyword>
<dbReference type="PRINTS" id="PR01070">
    <property type="entry name" value="ACCCTRFRASEB"/>
</dbReference>
<evidence type="ECO:0000256" key="10">
    <source>
        <dbReference type="ARBA" id="ARBA00022516"/>
    </source>
</evidence>
<evidence type="ECO:0000256" key="6">
    <source>
        <dbReference type="ARBA" id="ARBA00011664"/>
    </source>
</evidence>